<dbReference type="GeneID" id="98672991"/>
<evidence type="ECO:0000313" key="3">
    <source>
        <dbReference type="EMBL" id="BBL06374.1"/>
    </source>
</evidence>
<name>A0A4Y1X0W7_9BACT</name>
<organism evidence="3 4">
    <name type="scientific">Alistipes dispar</name>
    <dbReference type="NCBI Taxonomy" id="2585119"/>
    <lineage>
        <taxon>Bacteria</taxon>
        <taxon>Pseudomonadati</taxon>
        <taxon>Bacteroidota</taxon>
        <taxon>Bacteroidia</taxon>
        <taxon>Bacteroidales</taxon>
        <taxon>Rikenellaceae</taxon>
        <taxon>Alistipes</taxon>
    </lineage>
</organism>
<evidence type="ECO:0000256" key="1">
    <source>
        <dbReference type="SAM" id="MobiDB-lite"/>
    </source>
</evidence>
<feature type="chain" id="PRO_5021471606" description="Lipoprotein" evidence="2">
    <location>
        <begin position="31"/>
        <end position="127"/>
    </location>
</feature>
<dbReference type="KEGG" id="ada:A5CPEGH6_10120"/>
<proteinExistence type="predicted"/>
<dbReference type="OrthoDB" id="1007480at2"/>
<feature type="signal peptide" evidence="2">
    <location>
        <begin position="1"/>
        <end position="30"/>
    </location>
</feature>
<dbReference type="AlphaFoldDB" id="A0A4Y1X0W7"/>
<feature type="region of interest" description="Disordered" evidence="1">
    <location>
        <begin position="61"/>
        <end position="84"/>
    </location>
</feature>
<evidence type="ECO:0000313" key="4">
    <source>
        <dbReference type="Proteomes" id="UP000319374"/>
    </source>
</evidence>
<keyword evidence="4" id="KW-1185">Reference proteome</keyword>
<dbReference type="EMBL" id="AP019736">
    <property type="protein sequence ID" value="BBL06374.1"/>
    <property type="molecule type" value="Genomic_DNA"/>
</dbReference>
<sequence>MRTSLRILFVVLAACSAALLKQGSAGTAAADTRRSFSQYCFDASGFPGDLAAEAVRTSVPAPSTRALRKSPETRQRTGGEAPEAFGLPSFCMEPGRRPCSAAVRLFAGRGAVVSHRSDYLRFGILRI</sequence>
<accession>A0A4Y1X0W7</accession>
<evidence type="ECO:0000256" key="2">
    <source>
        <dbReference type="SAM" id="SignalP"/>
    </source>
</evidence>
<evidence type="ECO:0008006" key="5">
    <source>
        <dbReference type="Google" id="ProtNLM"/>
    </source>
</evidence>
<gene>
    <name evidence="3" type="ORF">A5CPEGH6_10120</name>
</gene>
<protein>
    <recommendedName>
        <fullName evidence="5">Lipoprotein</fullName>
    </recommendedName>
</protein>
<reference evidence="4" key="1">
    <citation type="submission" date="2019-06" db="EMBL/GenBank/DDBJ databases">
        <title>Alistipes onderdonkii subsp. vulgaris subsp. nov., Alistipes dispar sp. nov. and Alistipes communis sp. nov., isolated from human faeces, and creation of Alistipes onderdonkii subsp. onderdonkii subsp. nov.</title>
        <authorList>
            <person name="Sakamoto M."/>
            <person name="Ikeyama N."/>
            <person name="Ogata Y."/>
            <person name="Suda W."/>
            <person name="Iino T."/>
            <person name="Hattori M."/>
            <person name="Ohkuma M."/>
        </authorList>
    </citation>
    <scope>NUCLEOTIDE SEQUENCE [LARGE SCALE GENOMIC DNA]</scope>
    <source>
        <strain evidence="4">5CPEGH6</strain>
    </source>
</reference>
<dbReference type="RefSeq" id="WP_141428200.1">
    <property type="nucleotide sequence ID" value="NZ_AP019736.1"/>
</dbReference>
<dbReference type="Proteomes" id="UP000319374">
    <property type="component" value="Chromosome"/>
</dbReference>
<keyword evidence="2" id="KW-0732">Signal</keyword>